<dbReference type="InterPro" id="IPR028978">
    <property type="entry name" value="Chorismate_lyase_/UTRA_dom_sf"/>
</dbReference>
<dbReference type="InterPro" id="IPR036388">
    <property type="entry name" value="WH-like_DNA-bd_sf"/>
</dbReference>
<keyword evidence="6" id="KW-1185">Reference proteome</keyword>
<keyword evidence="2 5" id="KW-0238">DNA-binding</keyword>
<dbReference type="GO" id="GO:0045892">
    <property type="term" value="P:negative regulation of DNA-templated transcription"/>
    <property type="evidence" value="ECO:0007669"/>
    <property type="project" value="TreeGrafter"/>
</dbReference>
<dbReference type="Gene3D" id="3.40.1410.10">
    <property type="entry name" value="Chorismate lyase-like"/>
    <property type="match status" value="1"/>
</dbReference>
<dbReference type="PROSITE" id="PS50949">
    <property type="entry name" value="HTH_GNTR"/>
    <property type="match status" value="1"/>
</dbReference>
<evidence type="ECO:0000313" key="6">
    <source>
        <dbReference type="Proteomes" id="UP000198420"/>
    </source>
</evidence>
<dbReference type="GO" id="GO:0003677">
    <property type="term" value="F:DNA binding"/>
    <property type="evidence" value="ECO:0007669"/>
    <property type="project" value="UniProtKB-KW"/>
</dbReference>
<dbReference type="InterPro" id="IPR011663">
    <property type="entry name" value="UTRA"/>
</dbReference>
<sequence length="273" mass="29907">MSPVSRGRDAALGDIKSRIADRLRQGIAAGTYRPGDPLPSTNELAADEDAAPMTVRAAYAMLISEGLVISVPRKGFFVRETLAMTWHMNAWQDPRRLEKVPLDGWTADVEAAGFVGRQTIEVRMVTADHCIGGHTLGELLDLPAGEPVAVRGRVRFIGRPENGGTEPESIADSYYPYALIRDTAITRPESVNTAAILTELGAALHHYDDELIPRLATQAEAQQLQLPPSTAVLEIIRSGYTSEGRPVLIQHMIRPGQGSRFIYHVSYPETDER</sequence>
<dbReference type="EMBL" id="FZNP01000031">
    <property type="protein sequence ID" value="SNS80316.1"/>
    <property type="molecule type" value="Genomic_DNA"/>
</dbReference>
<evidence type="ECO:0000256" key="1">
    <source>
        <dbReference type="ARBA" id="ARBA00023015"/>
    </source>
</evidence>
<dbReference type="GO" id="GO:0003700">
    <property type="term" value="F:DNA-binding transcription factor activity"/>
    <property type="evidence" value="ECO:0007669"/>
    <property type="project" value="InterPro"/>
</dbReference>
<dbReference type="Pfam" id="PF00392">
    <property type="entry name" value="GntR"/>
    <property type="match status" value="1"/>
</dbReference>
<evidence type="ECO:0000256" key="2">
    <source>
        <dbReference type="ARBA" id="ARBA00023125"/>
    </source>
</evidence>
<organism evidence="5 6">
    <name type="scientific">Actinomadura mexicana</name>
    <dbReference type="NCBI Taxonomy" id="134959"/>
    <lineage>
        <taxon>Bacteria</taxon>
        <taxon>Bacillati</taxon>
        <taxon>Actinomycetota</taxon>
        <taxon>Actinomycetes</taxon>
        <taxon>Streptosporangiales</taxon>
        <taxon>Thermomonosporaceae</taxon>
        <taxon>Actinomadura</taxon>
    </lineage>
</organism>
<evidence type="ECO:0000256" key="3">
    <source>
        <dbReference type="ARBA" id="ARBA00023163"/>
    </source>
</evidence>
<dbReference type="SMART" id="SM00345">
    <property type="entry name" value="HTH_GNTR"/>
    <property type="match status" value="1"/>
</dbReference>
<name>A0A239HFX1_9ACTN</name>
<gene>
    <name evidence="5" type="ORF">SAMN06265355_13111</name>
</gene>
<feature type="domain" description="HTH gntR-type" evidence="4">
    <location>
        <begin position="13"/>
        <end position="81"/>
    </location>
</feature>
<dbReference type="InterPro" id="IPR000524">
    <property type="entry name" value="Tscrpt_reg_HTH_GntR"/>
</dbReference>
<dbReference type="Pfam" id="PF07702">
    <property type="entry name" value="UTRA"/>
    <property type="match status" value="1"/>
</dbReference>
<dbReference type="SUPFAM" id="SSF64288">
    <property type="entry name" value="Chorismate lyase-like"/>
    <property type="match status" value="1"/>
</dbReference>
<dbReference type="Gene3D" id="1.10.10.10">
    <property type="entry name" value="Winged helix-like DNA-binding domain superfamily/Winged helix DNA-binding domain"/>
    <property type="match status" value="1"/>
</dbReference>
<dbReference type="CDD" id="cd07377">
    <property type="entry name" value="WHTH_GntR"/>
    <property type="match status" value="1"/>
</dbReference>
<dbReference type="Proteomes" id="UP000198420">
    <property type="component" value="Unassembled WGS sequence"/>
</dbReference>
<dbReference type="PANTHER" id="PTHR44846:SF17">
    <property type="entry name" value="GNTR-FAMILY TRANSCRIPTIONAL REGULATOR"/>
    <property type="match status" value="1"/>
</dbReference>
<dbReference type="AlphaFoldDB" id="A0A239HFX1"/>
<keyword evidence="3" id="KW-0804">Transcription</keyword>
<evidence type="ECO:0000313" key="5">
    <source>
        <dbReference type="EMBL" id="SNS80316.1"/>
    </source>
</evidence>
<proteinExistence type="predicted"/>
<accession>A0A239HFX1</accession>
<dbReference type="SMART" id="SM00866">
    <property type="entry name" value="UTRA"/>
    <property type="match status" value="1"/>
</dbReference>
<protein>
    <submittedName>
        <fullName evidence="5">DNA-binding transcriptional regulator, GntR family</fullName>
    </submittedName>
</protein>
<dbReference type="PANTHER" id="PTHR44846">
    <property type="entry name" value="MANNOSYL-D-GLYCERATE TRANSPORT/METABOLISM SYSTEM REPRESSOR MNGR-RELATED"/>
    <property type="match status" value="1"/>
</dbReference>
<evidence type="ECO:0000259" key="4">
    <source>
        <dbReference type="PROSITE" id="PS50949"/>
    </source>
</evidence>
<dbReference type="SUPFAM" id="SSF46785">
    <property type="entry name" value="Winged helix' DNA-binding domain"/>
    <property type="match status" value="1"/>
</dbReference>
<dbReference type="InterPro" id="IPR050679">
    <property type="entry name" value="Bact_HTH_transcr_reg"/>
</dbReference>
<reference evidence="6" key="1">
    <citation type="submission" date="2017-06" db="EMBL/GenBank/DDBJ databases">
        <authorList>
            <person name="Varghese N."/>
            <person name="Submissions S."/>
        </authorList>
    </citation>
    <scope>NUCLEOTIDE SEQUENCE [LARGE SCALE GENOMIC DNA]</scope>
    <source>
        <strain evidence="6">DSM 44485</strain>
    </source>
</reference>
<keyword evidence="1" id="KW-0805">Transcription regulation</keyword>
<dbReference type="InterPro" id="IPR036390">
    <property type="entry name" value="WH_DNA-bd_sf"/>
</dbReference>